<feature type="compositionally biased region" description="Basic and acidic residues" evidence="11">
    <location>
        <begin position="896"/>
        <end position="906"/>
    </location>
</feature>
<dbReference type="InterPro" id="IPR022398">
    <property type="entry name" value="Peptidase_S8_His-AS"/>
</dbReference>
<keyword evidence="3" id="KW-0165">Cleavage on pair of basic residues</keyword>
<dbReference type="InterPro" id="IPR000209">
    <property type="entry name" value="Peptidase_S8/S53_dom"/>
</dbReference>
<evidence type="ECO:0000256" key="5">
    <source>
        <dbReference type="ARBA" id="ARBA00022801"/>
    </source>
</evidence>
<sequence length="1010" mass="112301">LLTLLQINDDWFHMEHRSVAKRSTEPHLEMHQRLMNDFRVRRAEQQRAKSRTKRDLVIKRPSNILTMLNDDRWPQMWYLNRGKGLDMNVQGAWAEGITGNGVVVTILDDGLEKDHPDLFKNYVSIFEKKKRKVRKSSNGTYYPAHDPQASYDVNSHDEDPMPRYDLVDSNRHGTRCAGEVAATANNSLCAVGVAFGAGVGVIDFLRYRYHRRNCWRNDDRCNSISGNGEELLHQADTLSLYDQIALLIKGSNYKRTLIKHHQGRNGKGSIFVWASGNGGRDHDNCNCDGYTNSIWTLSISSATENGLVPWYSEACSSTLATTYSSGSTGEKQVITTDLHHHCTNSHTGTSASAPLAAGICALALEANRDLTWRDMQHIVVRTAKPANLQAPDWVVNGVGRNVSHSFGYGLMDATAMVRLARRWRTVPEQHRCEVSAPHTGSNDLNNKRVYLLKNICDKIVCAGLTFDPNFFVYFLGRYHQRANWSSTYMSRIAAALISSSMFSKKIYVISDNGIMIHLSQAKVSLMAARRGDLQIQLTSPQGTKSTLLAKRPHDISKAGFSQWPFMSVHTWGERPHGTWKLEIHNEGRYLGRATLHEWALIFYGTATLPDRTEYALYNPAGINIPRRPFVKPRETIPKNQNTLAKGKQTQHKSDKSGNMSPSYVINTQIQSQRKGKARGQYKNGKSANRPNPKPTVQTLRGLTGINKGSNNIVSDVRLITSRPRGRSTPSPITSTVTQAVTTTKAQTTVTSKQIITQKIIDVVTASPLQRGLILLEPPAKAATNKVPAVFQQYPKIQQLYPVYGGARGTGQHATRAKGLDLLQDEQFDPRNLQLDKDTLEEWKLVFFGTDTSVEVDDELDKDKPLPPVVHEEVNNAPSDVRHNTVDTEGDPWTGSRKMDRVSHPEVQRPTTENQTSGCAAFEAGGNGCLGGCLILLLLAYLTSVPGWQELIASWPALTNSRNEFGAEADRLLSAAANVVPTTTSTLWVSNATTQRVPAAIHRVPEAGRCS</sequence>
<evidence type="ECO:0000256" key="1">
    <source>
        <dbReference type="ARBA" id="ARBA00005325"/>
    </source>
</evidence>
<dbReference type="InterPro" id="IPR023827">
    <property type="entry name" value="Peptidase_S8_Asp-AS"/>
</dbReference>
<evidence type="ECO:0000256" key="4">
    <source>
        <dbReference type="ARBA" id="ARBA00022729"/>
    </source>
</evidence>
<dbReference type="InterPro" id="IPR008979">
    <property type="entry name" value="Galactose-bd-like_sf"/>
</dbReference>
<dbReference type="InterPro" id="IPR036852">
    <property type="entry name" value="Peptidase_S8/S53_dom_sf"/>
</dbReference>
<dbReference type="SUPFAM" id="SSF49785">
    <property type="entry name" value="Galactose-binding domain-like"/>
    <property type="match status" value="1"/>
</dbReference>
<dbReference type="Pfam" id="PF16470">
    <property type="entry name" value="S8_pro-domain"/>
    <property type="match status" value="1"/>
</dbReference>
<dbReference type="Pfam" id="PF01483">
    <property type="entry name" value="P_proprotein"/>
    <property type="match status" value="1"/>
</dbReference>
<dbReference type="GO" id="GO:0005802">
    <property type="term" value="C:trans-Golgi network"/>
    <property type="evidence" value="ECO:0007669"/>
    <property type="project" value="TreeGrafter"/>
</dbReference>
<feature type="domain" description="P/Homo B" evidence="12">
    <location>
        <begin position="477"/>
        <end position="608"/>
    </location>
</feature>
<dbReference type="PROSITE" id="PS00138">
    <property type="entry name" value="SUBTILASE_SER"/>
    <property type="match status" value="1"/>
</dbReference>
<evidence type="ECO:0000256" key="3">
    <source>
        <dbReference type="ARBA" id="ARBA00022685"/>
    </source>
</evidence>
<dbReference type="InterPro" id="IPR023828">
    <property type="entry name" value="Peptidase_S8_Ser-AS"/>
</dbReference>
<evidence type="ECO:0000256" key="6">
    <source>
        <dbReference type="ARBA" id="ARBA00022825"/>
    </source>
</evidence>
<feature type="active site" description="Charge relay system" evidence="9 10">
    <location>
        <position position="172"/>
    </location>
</feature>
<keyword evidence="8" id="KW-0325">Glycoprotein</keyword>
<evidence type="ECO:0000313" key="14">
    <source>
        <dbReference type="Proteomes" id="UP000078542"/>
    </source>
</evidence>
<organism evidence="13 14">
    <name type="scientific">Cyphomyrmex costatus</name>
    <dbReference type="NCBI Taxonomy" id="456900"/>
    <lineage>
        <taxon>Eukaryota</taxon>
        <taxon>Metazoa</taxon>
        <taxon>Ecdysozoa</taxon>
        <taxon>Arthropoda</taxon>
        <taxon>Hexapoda</taxon>
        <taxon>Insecta</taxon>
        <taxon>Pterygota</taxon>
        <taxon>Neoptera</taxon>
        <taxon>Endopterygota</taxon>
        <taxon>Hymenoptera</taxon>
        <taxon>Apocrita</taxon>
        <taxon>Aculeata</taxon>
        <taxon>Formicoidea</taxon>
        <taxon>Formicidae</taxon>
        <taxon>Myrmicinae</taxon>
        <taxon>Cyphomyrmex</taxon>
    </lineage>
</organism>
<dbReference type="PANTHER" id="PTHR42884:SF3">
    <property type="entry name" value="FURIN-LIKE PROTEASE 1, ISOFORMS 1_1-X_2"/>
    <property type="match status" value="1"/>
</dbReference>
<gene>
    <name evidence="13" type="ORF">ALC62_02448</name>
</gene>
<dbReference type="CDD" id="cd04059">
    <property type="entry name" value="Peptidases_S8_Protein_convertases_Kexins_Furin-like"/>
    <property type="match status" value="1"/>
</dbReference>
<keyword evidence="5 10" id="KW-0378">Hydrolase</keyword>
<dbReference type="PANTHER" id="PTHR42884">
    <property type="entry name" value="PROPROTEIN CONVERTASE SUBTILISIN/KEXIN-RELATED"/>
    <property type="match status" value="1"/>
</dbReference>
<feature type="compositionally biased region" description="Polar residues" evidence="11">
    <location>
        <begin position="683"/>
        <end position="695"/>
    </location>
</feature>
<feature type="non-terminal residue" evidence="13">
    <location>
        <position position="1"/>
    </location>
</feature>
<dbReference type="SUPFAM" id="SSF52743">
    <property type="entry name" value="Subtilisin-like"/>
    <property type="match status" value="1"/>
</dbReference>
<dbReference type="PRINTS" id="PR00723">
    <property type="entry name" value="SUBTILISIN"/>
</dbReference>
<feature type="active site" description="Charge relay system" evidence="9 10">
    <location>
        <position position="108"/>
    </location>
</feature>
<dbReference type="Gene3D" id="3.40.50.200">
    <property type="entry name" value="Peptidase S8/S53 domain"/>
    <property type="match status" value="1"/>
</dbReference>
<keyword evidence="7" id="KW-0865">Zymogen</keyword>
<dbReference type="InterPro" id="IPR002884">
    <property type="entry name" value="P_dom"/>
</dbReference>
<dbReference type="Pfam" id="PF00082">
    <property type="entry name" value="Peptidase_S8"/>
    <property type="match status" value="1"/>
</dbReference>
<dbReference type="Proteomes" id="UP000078542">
    <property type="component" value="Unassembled WGS sequence"/>
</dbReference>
<dbReference type="Gene3D" id="2.60.120.260">
    <property type="entry name" value="Galactose-binding domain-like"/>
    <property type="match status" value="1"/>
</dbReference>
<accession>A0A195D2J2</accession>
<proteinExistence type="inferred from homology"/>
<keyword evidence="6 10" id="KW-0720">Serine protease</keyword>
<evidence type="ECO:0000313" key="13">
    <source>
        <dbReference type="EMBL" id="KYN06594.1"/>
    </source>
</evidence>
<feature type="active site" description="Charge relay system" evidence="9 10">
    <location>
        <position position="350"/>
    </location>
</feature>
<feature type="region of interest" description="Disordered" evidence="11">
    <location>
        <begin position="879"/>
        <end position="911"/>
    </location>
</feature>
<comment type="similarity">
    <text evidence="1">Belongs to the peptidase S8 family. Furin subfamily.</text>
</comment>
<dbReference type="Gene3D" id="3.30.70.850">
    <property type="entry name" value="Peptidase S8, pro-domain"/>
    <property type="match status" value="1"/>
</dbReference>
<dbReference type="InterPro" id="IPR032815">
    <property type="entry name" value="S8_pro-domain"/>
</dbReference>
<dbReference type="PROSITE" id="PS00136">
    <property type="entry name" value="SUBTILASE_ASP"/>
    <property type="match status" value="1"/>
</dbReference>
<dbReference type="FunFam" id="2.60.120.260:FF:000006">
    <property type="entry name" value="Proprotein convertase subtilisin/kexin type 5"/>
    <property type="match status" value="1"/>
</dbReference>
<evidence type="ECO:0000256" key="8">
    <source>
        <dbReference type="ARBA" id="ARBA00023180"/>
    </source>
</evidence>
<evidence type="ECO:0000259" key="12">
    <source>
        <dbReference type="PROSITE" id="PS51829"/>
    </source>
</evidence>
<protein>
    <submittedName>
        <fullName evidence="13">Furin-like protease 1, isoforms 1/1-X/2</fullName>
    </submittedName>
</protein>
<feature type="region of interest" description="Disordered" evidence="11">
    <location>
        <begin position="637"/>
        <end position="695"/>
    </location>
</feature>
<keyword evidence="2 10" id="KW-0645">Protease</keyword>
<dbReference type="GO" id="GO:0016486">
    <property type="term" value="P:peptide hormone processing"/>
    <property type="evidence" value="ECO:0007669"/>
    <property type="project" value="TreeGrafter"/>
</dbReference>
<evidence type="ECO:0000256" key="2">
    <source>
        <dbReference type="ARBA" id="ARBA00022670"/>
    </source>
</evidence>
<dbReference type="GO" id="GO:0004252">
    <property type="term" value="F:serine-type endopeptidase activity"/>
    <property type="evidence" value="ECO:0007669"/>
    <property type="project" value="UniProtKB-UniRule"/>
</dbReference>
<evidence type="ECO:0000256" key="9">
    <source>
        <dbReference type="PIRSR" id="PIRSR615500-1"/>
    </source>
</evidence>
<keyword evidence="4" id="KW-0732">Signal</keyword>
<dbReference type="PROSITE" id="PS51892">
    <property type="entry name" value="SUBTILASE"/>
    <property type="match status" value="1"/>
</dbReference>
<dbReference type="GO" id="GO:0000139">
    <property type="term" value="C:Golgi membrane"/>
    <property type="evidence" value="ECO:0007669"/>
    <property type="project" value="TreeGrafter"/>
</dbReference>
<evidence type="ECO:0000256" key="10">
    <source>
        <dbReference type="PROSITE-ProRule" id="PRU01240"/>
    </source>
</evidence>
<dbReference type="EMBL" id="KQ976986">
    <property type="protein sequence ID" value="KYN06594.1"/>
    <property type="molecule type" value="Genomic_DNA"/>
</dbReference>
<feature type="compositionally biased region" description="Polar residues" evidence="11">
    <location>
        <begin position="656"/>
        <end position="672"/>
    </location>
</feature>
<reference evidence="13 14" key="1">
    <citation type="submission" date="2016-03" db="EMBL/GenBank/DDBJ databases">
        <title>Cyphomyrmex costatus WGS genome.</title>
        <authorList>
            <person name="Nygaard S."/>
            <person name="Hu H."/>
            <person name="Boomsma J."/>
            <person name="Zhang G."/>
        </authorList>
    </citation>
    <scope>NUCLEOTIDE SEQUENCE [LARGE SCALE GENOMIC DNA]</scope>
    <source>
        <strain evidence="13">MS0001</strain>
        <tissue evidence="13">Whole body</tissue>
    </source>
</reference>
<evidence type="ECO:0000256" key="7">
    <source>
        <dbReference type="ARBA" id="ARBA00023145"/>
    </source>
</evidence>
<dbReference type="InterPro" id="IPR038466">
    <property type="entry name" value="S8_pro-domain_sf"/>
</dbReference>
<evidence type="ECO:0000256" key="11">
    <source>
        <dbReference type="SAM" id="MobiDB-lite"/>
    </source>
</evidence>
<keyword evidence="14" id="KW-1185">Reference proteome</keyword>
<dbReference type="PROSITE" id="PS51829">
    <property type="entry name" value="P_HOMO_B"/>
    <property type="match status" value="1"/>
</dbReference>
<dbReference type="PROSITE" id="PS00137">
    <property type="entry name" value="SUBTILASE_HIS"/>
    <property type="match status" value="1"/>
</dbReference>
<feature type="region of interest" description="Disordered" evidence="11">
    <location>
        <begin position="136"/>
        <end position="155"/>
    </location>
</feature>
<dbReference type="AlphaFoldDB" id="A0A195D2J2"/>
<dbReference type="STRING" id="456900.A0A195D2J2"/>
<dbReference type="InterPro" id="IPR015500">
    <property type="entry name" value="Peptidase_S8_subtilisin-rel"/>
</dbReference>
<dbReference type="InterPro" id="IPR034182">
    <property type="entry name" value="Kexin/furin"/>
</dbReference>
<name>A0A195D2J2_9HYME</name>